<reference evidence="1" key="2">
    <citation type="submission" date="2021-08" db="EMBL/GenBank/DDBJ databases">
        <authorList>
            <person name="Gostincar C."/>
            <person name="Sun X."/>
            <person name="Song Z."/>
            <person name="Gunde-Cimerman N."/>
        </authorList>
    </citation>
    <scope>NUCLEOTIDE SEQUENCE</scope>
    <source>
        <strain evidence="1">EXF-8016</strain>
    </source>
</reference>
<feature type="non-terminal residue" evidence="1">
    <location>
        <position position="310"/>
    </location>
</feature>
<accession>A0A9P8GG66</accession>
<proteinExistence type="predicted"/>
<organism evidence="1 2">
    <name type="scientific">Aureobasidium melanogenum</name>
    <name type="common">Aureobasidium pullulans var. melanogenum</name>
    <dbReference type="NCBI Taxonomy" id="46634"/>
    <lineage>
        <taxon>Eukaryota</taxon>
        <taxon>Fungi</taxon>
        <taxon>Dikarya</taxon>
        <taxon>Ascomycota</taxon>
        <taxon>Pezizomycotina</taxon>
        <taxon>Dothideomycetes</taxon>
        <taxon>Dothideomycetidae</taxon>
        <taxon>Dothideales</taxon>
        <taxon>Saccotheciaceae</taxon>
        <taxon>Aureobasidium</taxon>
    </lineage>
</organism>
<dbReference type="OrthoDB" id="4869816at2759"/>
<sequence length="310" mass="34812">MSSLDSIPGVYWPDGWSKEFLLHATSTDILSLPEDEKNHMFDSLRSALGADGFMELMTEASRNHKARVAQEEAARVAAGGEQIQTMDEMRKTEAPLYMKALQQCYPGDTPWGFVVFKTCCYDDDERWSRFKFKWDAVIASIFNKESLVDGISDVNHHFTITWVEDRQLEGASLQQVTERYSSFVAKSEAGREALMPEICLMVNEASLQSFFYSKIPTLTPWASETIIPYVLAIPFATQNAVYDDGITDHDSRPSFNVAVASLDTLWGVIASNFQSPRELSASMQANQIWIADTGPRFQIGVAQETFGRRG</sequence>
<name>A0A9P8GG66_AURME</name>
<reference evidence="1" key="1">
    <citation type="journal article" date="2021" name="J Fungi (Basel)">
        <title>Virulence traits and population genomics of the black yeast Aureobasidium melanogenum.</title>
        <authorList>
            <person name="Cernosa A."/>
            <person name="Sun X."/>
            <person name="Gostincar C."/>
            <person name="Fang C."/>
            <person name="Gunde-Cimerman N."/>
            <person name="Song Z."/>
        </authorList>
    </citation>
    <scope>NUCLEOTIDE SEQUENCE</scope>
    <source>
        <strain evidence="1">EXF-8016</strain>
    </source>
</reference>
<protein>
    <submittedName>
        <fullName evidence="1">Uncharacterized protein</fullName>
    </submittedName>
</protein>
<dbReference type="Proteomes" id="UP000767238">
    <property type="component" value="Unassembled WGS sequence"/>
</dbReference>
<gene>
    <name evidence="1" type="ORF">KCV03_g4994</name>
</gene>
<evidence type="ECO:0000313" key="2">
    <source>
        <dbReference type="Proteomes" id="UP000767238"/>
    </source>
</evidence>
<dbReference type="EMBL" id="JAHFYH010000031">
    <property type="protein sequence ID" value="KAH0221650.1"/>
    <property type="molecule type" value="Genomic_DNA"/>
</dbReference>
<dbReference type="AlphaFoldDB" id="A0A9P8GG66"/>
<comment type="caution">
    <text evidence="1">The sequence shown here is derived from an EMBL/GenBank/DDBJ whole genome shotgun (WGS) entry which is preliminary data.</text>
</comment>
<evidence type="ECO:0000313" key="1">
    <source>
        <dbReference type="EMBL" id="KAH0221650.1"/>
    </source>
</evidence>